<accession>A0A8H6BPQ6</accession>
<gene>
    <name evidence="3" type="ORF">HII12_000636</name>
</gene>
<name>A0A8H6BPQ6_DEKBR</name>
<evidence type="ECO:0000313" key="4">
    <source>
        <dbReference type="Proteomes" id="UP000568158"/>
    </source>
</evidence>
<comment type="caution">
    <text evidence="3">The sequence shown here is derived from an EMBL/GenBank/DDBJ whole genome shotgun (WGS) entry which is preliminary data.</text>
</comment>
<keyword evidence="2" id="KW-1133">Transmembrane helix</keyword>
<feature type="transmembrane region" description="Helical" evidence="2">
    <location>
        <begin position="104"/>
        <end position="126"/>
    </location>
</feature>
<dbReference type="EMBL" id="JABCYN010000009">
    <property type="protein sequence ID" value="KAF6015478.1"/>
    <property type="molecule type" value="Genomic_DNA"/>
</dbReference>
<reference evidence="3 4" key="1">
    <citation type="journal article" date="2020" name="Appl. Microbiol. Biotechnol.">
        <title>Targeted gene deletion in Brettanomyces bruxellensis with an expression-free CRISPR-Cas9 system.</title>
        <authorList>
            <person name="Varela C."/>
            <person name="Bartel C."/>
            <person name="Onetto C."/>
            <person name="Borneman A."/>
        </authorList>
    </citation>
    <scope>NUCLEOTIDE SEQUENCE [LARGE SCALE GENOMIC DNA]</scope>
    <source>
        <strain evidence="3 4">AWRI1613</strain>
    </source>
</reference>
<sequence length="127" mass="13982">MSNSSGKLSIDEKTKGKQNVEPITSFTDENIGKNEVLTSFKSTDGKIVNITGDVDEAMKLAVNLNDIKIDEKADKKLLLKIDICLLPLLCLLYAFQFMDKISNSYAAVVSTIGFKNFVAFIMIGLAR</sequence>
<evidence type="ECO:0000313" key="3">
    <source>
        <dbReference type="EMBL" id="KAF6015478.1"/>
    </source>
</evidence>
<proteinExistence type="predicted"/>
<feature type="transmembrane region" description="Helical" evidence="2">
    <location>
        <begin position="77"/>
        <end position="98"/>
    </location>
</feature>
<dbReference type="AlphaFoldDB" id="A0A8H6BPQ6"/>
<feature type="region of interest" description="Disordered" evidence="1">
    <location>
        <begin position="1"/>
        <end position="23"/>
    </location>
</feature>
<organism evidence="3 4">
    <name type="scientific">Dekkera bruxellensis</name>
    <name type="common">Brettanomyces custersii</name>
    <dbReference type="NCBI Taxonomy" id="5007"/>
    <lineage>
        <taxon>Eukaryota</taxon>
        <taxon>Fungi</taxon>
        <taxon>Dikarya</taxon>
        <taxon>Ascomycota</taxon>
        <taxon>Saccharomycotina</taxon>
        <taxon>Pichiomycetes</taxon>
        <taxon>Pichiales</taxon>
        <taxon>Pichiaceae</taxon>
        <taxon>Brettanomyces</taxon>
    </lineage>
</organism>
<dbReference type="Proteomes" id="UP000568158">
    <property type="component" value="Unassembled WGS sequence"/>
</dbReference>
<protein>
    <submittedName>
        <fullName evidence="3">Uncharacterized protein</fullName>
    </submittedName>
</protein>
<evidence type="ECO:0000256" key="1">
    <source>
        <dbReference type="SAM" id="MobiDB-lite"/>
    </source>
</evidence>
<keyword evidence="2" id="KW-0812">Transmembrane</keyword>
<keyword evidence="2" id="KW-0472">Membrane</keyword>
<evidence type="ECO:0000256" key="2">
    <source>
        <dbReference type="SAM" id="Phobius"/>
    </source>
</evidence>